<dbReference type="EMBL" id="LNQE01001844">
    <property type="protein sequence ID" value="KUG04615.1"/>
    <property type="molecule type" value="Genomic_DNA"/>
</dbReference>
<name>A0A0W8E7J6_9ZZZZ</name>
<protein>
    <submittedName>
        <fullName evidence="1">Uncharacterized protein</fullName>
    </submittedName>
</protein>
<dbReference type="AlphaFoldDB" id="A0A0W8E7J6"/>
<comment type="caution">
    <text evidence="1">The sequence shown here is derived from an EMBL/GenBank/DDBJ whole genome shotgun (WGS) entry which is preliminary data.</text>
</comment>
<reference evidence="1" key="1">
    <citation type="journal article" date="2015" name="Proc. Natl. Acad. Sci. U.S.A.">
        <title>Networks of energetic and metabolic interactions define dynamics in microbial communities.</title>
        <authorList>
            <person name="Embree M."/>
            <person name="Liu J.K."/>
            <person name="Al-Bassam M.M."/>
            <person name="Zengler K."/>
        </authorList>
    </citation>
    <scope>NUCLEOTIDE SEQUENCE</scope>
</reference>
<proteinExistence type="predicted"/>
<sequence length="43" mass="4844">MSKFNQGTSGFGVPDRSADQVVLRFCRVCCCIMDIYIRGVKEL</sequence>
<accession>A0A0W8E7J6</accession>
<gene>
    <name evidence="1" type="ORF">ASZ90_017976</name>
</gene>
<evidence type="ECO:0000313" key="1">
    <source>
        <dbReference type="EMBL" id="KUG04615.1"/>
    </source>
</evidence>
<organism evidence="1">
    <name type="scientific">hydrocarbon metagenome</name>
    <dbReference type="NCBI Taxonomy" id="938273"/>
    <lineage>
        <taxon>unclassified sequences</taxon>
        <taxon>metagenomes</taxon>
        <taxon>ecological metagenomes</taxon>
    </lineage>
</organism>